<accession>A0A8S1Y881</accession>
<gene>
    <name evidence="1" type="ORF">PPENT_87.1.T1560015</name>
</gene>
<proteinExistence type="predicted"/>
<dbReference type="EMBL" id="CAJJDO010000156">
    <property type="protein sequence ID" value="CAD8209750.1"/>
    <property type="molecule type" value="Genomic_DNA"/>
</dbReference>
<evidence type="ECO:0000313" key="2">
    <source>
        <dbReference type="Proteomes" id="UP000689195"/>
    </source>
</evidence>
<sequence>MRSWIANLRQRKSSLRCNNEGFQIIKRRCKQFIQGIILFKDKNKKSKENLTQMMDSKKRKSEVTNRFQPEREVIEKEAELQFNYNQLLKKYNFQKDSKKLVTDLSCIIM</sequence>
<dbReference type="AlphaFoldDB" id="A0A8S1Y881"/>
<reference evidence="1" key="1">
    <citation type="submission" date="2021-01" db="EMBL/GenBank/DDBJ databases">
        <authorList>
            <consortium name="Genoscope - CEA"/>
            <person name="William W."/>
        </authorList>
    </citation>
    <scope>NUCLEOTIDE SEQUENCE</scope>
</reference>
<comment type="caution">
    <text evidence="1">The sequence shown here is derived from an EMBL/GenBank/DDBJ whole genome shotgun (WGS) entry which is preliminary data.</text>
</comment>
<evidence type="ECO:0000313" key="1">
    <source>
        <dbReference type="EMBL" id="CAD8209750.1"/>
    </source>
</evidence>
<dbReference type="Proteomes" id="UP000689195">
    <property type="component" value="Unassembled WGS sequence"/>
</dbReference>
<name>A0A8S1Y881_9CILI</name>
<organism evidence="1 2">
    <name type="scientific">Paramecium pentaurelia</name>
    <dbReference type="NCBI Taxonomy" id="43138"/>
    <lineage>
        <taxon>Eukaryota</taxon>
        <taxon>Sar</taxon>
        <taxon>Alveolata</taxon>
        <taxon>Ciliophora</taxon>
        <taxon>Intramacronucleata</taxon>
        <taxon>Oligohymenophorea</taxon>
        <taxon>Peniculida</taxon>
        <taxon>Parameciidae</taxon>
        <taxon>Paramecium</taxon>
    </lineage>
</organism>
<protein>
    <submittedName>
        <fullName evidence="1">Uncharacterized protein</fullName>
    </submittedName>
</protein>
<keyword evidence="2" id="KW-1185">Reference proteome</keyword>